<dbReference type="RefSeq" id="WP_185682883.1">
    <property type="nucleotide sequence ID" value="NZ_JACLAU010000007.1"/>
</dbReference>
<sequence>MLLTGLLSPSPADRFGPTPRERAISAALSLLVCLLLGWALVRMGAFSASEPGNGSRLVAIDVSDAQQETPRQRQKSAPHQVTAPSATSPVIAPPVPQPTESPLPALNLIPLTRDQMAAADIGRMARRGPAAGPPAPMGGSDEAAGGGDGPGGARLYPAEWVREPTRAEMVTYIPRGANTPGSWAMIACRTIDHFHVEDCREMAEYPPGSGLARGVRQAAWQFLVRPPRSSGKPLIGTWVRIRFEFTRAPERDRDADADPGNGE</sequence>
<comment type="caution">
    <text evidence="2">The sequence shown here is derived from an EMBL/GenBank/DDBJ whole genome shotgun (WGS) entry which is preliminary data.</text>
</comment>
<dbReference type="EMBL" id="JACLAU010000007">
    <property type="protein sequence ID" value="MBC2651468.1"/>
    <property type="molecule type" value="Genomic_DNA"/>
</dbReference>
<feature type="region of interest" description="Disordered" evidence="1">
    <location>
        <begin position="65"/>
        <end position="101"/>
    </location>
</feature>
<dbReference type="Proteomes" id="UP000520156">
    <property type="component" value="Unassembled WGS sequence"/>
</dbReference>
<gene>
    <name evidence="2" type="ORF">H7F49_07120</name>
</gene>
<organism evidence="2 3">
    <name type="scientific">Novosphingobium aerophilum</name>
    <dbReference type="NCBI Taxonomy" id="2839843"/>
    <lineage>
        <taxon>Bacteria</taxon>
        <taxon>Pseudomonadati</taxon>
        <taxon>Pseudomonadota</taxon>
        <taxon>Alphaproteobacteria</taxon>
        <taxon>Sphingomonadales</taxon>
        <taxon>Sphingomonadaceae</taxon>
        <taxon>Novosphingobium</taxon>
    </lineage>
</organism>
<name>A0A7X1KBR2_9SPHN</name>
<proteinExistence type="predicted"/>
<reference evidence="2 3" key="1">
    <citation type="submission" date="2020-08" db="EMBL/GenBank/DDBJ databases">
        <title>The genome sequence of Novosphingobium flavum 4Y4.</title>
        <authorList>
            <person name="Liu Y."/>
        </authorList>
    </citation>
    <scope>NUCLEOTIDE SEQUENCE [LARGE SCALE GENOMIC DNA]</scope>
    <source>
        <strain evidence="2 3">4Y4</strain>
    </source>
</reference>
<dbReference type="AlphaFoldDB" id="A0A7X1KBR2"/>
<evidence type="ECO:0000256" key="1">
    <source>
        <dbReference type="SAM" id="MobiDB-lite"/>
    </source>
</evidence>
<evidence type="ECO:0000313" key="3">
    <source>
        <dbReference type="Proteomes" id="UP000520156"/>
    </source>
</evidence>
<evidence type="ECO:0000313" key="2">
    <source>
        <dbReference type="EMBL" id="MBC2651468.1"/>
    </source>
</evidence>
<evidence type="ECO:0008006" key="4">
    <source>
        <dbReference type="Google" id="ProtNLM"/>
    </source>
</evidence>
<feature type="compositionally biased region" description="Polar residues" evidence="1">
    <location>
        <begin position="65"/>
        <end position="88"/>
    </location>
</feature>
<keyword evidence="3" id="KW-1185">Reference proteome</keyword>
<protein>
    <recommendedName>
        <fullName evidence="4">TonB C-terminal domain-containing protein</fullName>
    </recommendedName>
</protein>
<feature type="region of interest" description="Disordered" evidence="1">
    <location>
        <begin position="126"/>
        <end position="151"/>
    </location>
</feature>
<feature type="compositionally biased region" description="Pro residues" evidence="1">
    <location>
        <begin position="91"/>
        <end position="101"/>
    </location>
</feature>
<accession>A0A7X1KBR2</accession>